<gene>
    <name evidence="3" type="ORF">A2722_01335</name>
</gene>
<dbReference type="InterPro" id="IPR003688">
    <property type="entry name" value="TraG/VirD4"/>
</dbReference>
<reference evidence="3 4" key="1">
    <citation type="journal article" date="2016" name="Nat. Commun.">
        <title>Thousands of microbial genomes shed light on interconnected biogeochemical processes in an aquifer system.</title>
        <authorList>
            <person name="Anantharaman K."/>
            <person name="Brown C.T."/>
            <person name="Hug L.A."/>
            <person name="Sharon I."/>
            <person name="Castelle C.J."/>
            <person name="Probst A.J."/>
            <person name="Thomas B.C."/>
            <person name="Singh A."/>
            <person name="Wilkins M.J."/>
            <person name="Karaoz U."/>
            <person name="Brodie E.L."/>
            <person name="Williams K.H."/>
            <person name="Hubbard S.S."/>
            <person name="Banfield J.F."/>
        </authorList>
    </citation>
    <scope>NUCLEOTIDE SEQUENCE [LARGE SCALE GENOMIC DNA]</scope>
</reference>
<proteinExistence type="predicted"/>
<accession>A0A1F5PH77</accession>
<dbReference type="AlphaFoldDB" id="A0A1F5PH77"/>
<dbReference type="Pfam" id="PF02534">
    <property type="entry name" value="T4SS-DNA_transf"/>
    <property type="match status" value="1"/>
</dbReference>
<comment type="caution">
    <text evidence="3">The sequence shown here is derived from an EMBL/GenBank/DDBJ whole genome shotgun (WGS) entry which is preliminary data.</text>
</comment>
<dbReference type="Pfam" id="PF26449">
    <property type="entry name" value="DUF8128"/>
    <property type="match status" value="1"/>
</dbReference>
<dbReference type="InterPro" id="IPR051162">
    <property type="entry name" value="T4SS_component"/>
</dbReference>
<sequence length="851" mass="96202">MSLIRLATAAATTSGNQTTVWFLLLLFFFAAAFLLAWVRRRMRQRKNAERFLASVFLEIRVPKEVPDRDSTKEPQKEEKEKIAAAEQLFASLSASDTSIFTDYLRPHEHISFEIVAYDKKISFYVNCPKHLQDLVEKQIHAQYPKAHIEPIKFYNIFQPNSQVAASEFSLQKRYYYPIRTYKNLETDPLNSIANSLSKLQASEAGAMQLIIGPARAGWRARANRLALAIQQGKSPHVAERSVFSRAAHGLGSALFKTKPNIPGQQSKRRDLSGEYTPIQLTPMQQEIVKRLEEKSSKAGFGVNFRMLIAAPTKTAATGHIRNMLASLMQFSMPPFNGFRVIRRSEHRVITDFIYRVFREPGTSFILNTEELASLWHLPTQYTETPNIKWLAAKRAPAPVNIPSDGLVMGTNLFRGVQTTIRIGGADRRRHMYIVGRTGTGKSEFMRNMIVQDIQAGRGVAVVDPHGELIEGVLRHIPKARAEDVIYFNPADADRPMGLNMLQVVRPELADFAIQEMIEIFYKLFPPEMIGPMFEHNMRNVMLTLMADREYPGTIAEIPRMFTDVEFQKYKVSKVADPVVRNFWEKEMAKTSDFHKSEMLGYLISKVGRFVENEMMRNIIGQAQSAFDFREVMDQGKILLINLSKGQVGEVNSKLLGLIIVSKLQMAALSRSDTPESDRRDFYLYVDEFQNFVTDSFATILSEARKYKLNLTIAHQYLGQLNSAAPGSSVANTKIRDAVFGNVGTIVCFRIGVEDAEVLAREFEPVFNQFDVINIDRFQAYVKLMIAGTASRPFNMATPPPPTGGSQELAEAIKELSRLKYGRARTQVTAEILERSQLGVQQAPPTSIERTK</sequence>
<organism evidence="3 4">
    <name type="scientific">Candidatus Doudnabacteria bacterium RIFCSPHIGHO2_01_FULL_50_11</name>
    <dbReference type="NCBI Taxonomy" id="1817828"/>
    <lineage>
        <taxon>Bacteria</taxon>
        <taxon>Candidatus Doudnaibacteriota</taxon>
    </lineage>
</organism>
<feature type="domain" description="DUF8128" evidence="2">
    <location>
        <begin position="77"/>
        <end position="389"/>
    </location>
</feature>
<dbReference type="PANTHER" id="PTHR30121:SF11">
    <property type="entry name" value="AAA+ ATPASE DOMAIN-CONTAINING PROTEIN"/>
    <property type="match status" value="1"/>
</dbReference>
<dbReference type="InterPro" id="IPR027417">
    <property type="entry name" value="P-loop_NTPase"/>
</dbReference>
<evidence type="ECO:0000313" key="3">
    <source>
        <dbReference type="EMBL" id="OGE89267.1"/>
    </source>
</evidence>
<feature type="transmembrane region" description="Helical" evidence="1">
    <location>
        <begin position="20"/>
        <end position="38"/>
    </location>
</feature>
<dbReference type="Gene3D" id="3.40.50.300">
    <property type="entry name" value="P-loop containing nucleotide triphosphate hydrolases"/>
    <property type="match status" value="2"/>
</dbReference>
<keyword evidence="1" id="KW-1133">Transmembrane helix</keyword>
<keyword evidence="1" id="KW-0812">Transmembrane</keyword>
<evidence type="ECO:0000313" key="4">
    <source>
        <dbReference type="Proteomes" id="UP000178377"/>
    </source>
</evidence>
<dbReference type="CDD" id="cd01127">
    <property type="entry name" value="TrwB_TraG_TraD_VirD4"/>
    <property type="match status" value="1"/>
</dbReference>
<dbReference type="PANTHER" id="PTHR30121">
    <property type="entry name" value="UNCHARACTERIZED PROTEIN YJGR-RELATED"/>
    <property type="match status" value="1"/>
</dbReference>
<dbReference type="Proteomes" id="UP000178377">
    <property type="component" value="Unassembled WGS sequence"/>
</dbReference>
<protein>
    <recommendedName>
        <fullName evidence="2">DUF8128 domain-containing protein</fullName>
    </recommendedName>
</protein>
<name>A0A1F5PH77_9BACT</name>
<keyword evidence="1" id="KW-0472">Membrane</keyword>
<evidence type="ECO:0000259" key="2">
    <source>
        <dbReference type="Pfam" id="PF26449"/>
    </source>
</evidence>
<dbReference type="EMBL" id="MFEO01000024">
    <property type="protein sequence ID" value="OGE89267.1"/>
    <property type="molecule type" value="Genomic_DNA"/>
</dbReference>
<dbReference type="SUPFAM" id="SSF52540">
    <property type="entry name" value="P-loop containing nucleoside triphosphate hydrolases"/>
    <property type="match status" value="1"/>
</dbReference>
<dbReference type="GO" id="GO:0016020">
    <property type="term" value="C:membrane"/>
    <property type="evidence" value="ECO:0007669"/>
    <property type="project" value="InterPro"/>
</dbReference>
<dbReference type="STRING" id="1817828.A2722_01335"/>
<evidence type="ECO:0000256" key="1">
    <source>
        <dbReference type="SAM" id="Phobius"/>
    </source>
</evidence>
<dbReference type="InterPro" id="IPR058441">
    <property type="entry name" value="DUF8128"/>
</dbReference>